<dbReference type="AlphaFoldDB" id="A0A7J5APV9"/>
<dbReference type="InterPro" id="IPR002491">
    <property type="entry name" value="ABC_transptr_periplasmic_BD"/>
</dbReference>
<protein>
    <submittedName>
        <fullName evidence="2">ABC transporter substrate-binding protein</fullName>
    </submittedName>
</protein>
<dbReference type="Proteomes" id="UP000467305">
    <property type="component" value="Unassembled WGS sequence"/>
</dbReference>
<dbReference type="OrthoDB" id="9787772at2"/>
<evidence type="ECO:0000313" key="3">
    <source>
        <dbReference type="Proteomes" id="UP000467305"/>
    </source>
</evidence>
<dbReference type="PANTHER" id="PTHR42860:SF1">
    <property type="entry name" value="VITAMIN B12-BINDING PROTEIN"/>
    <property type="match status" value="1"/>
</dbReference>
<gene>
    <name evidence="2" type="ORF">F7018_04690</name>
</gene>
<comment type="caution">
    <text evidence="2">The sequence shown here is derived from an EMBL/GenBank/DDBJ whole genome shotgun (WGS) entry which is preliminary data.</text>
</comment>
<dbReference type="Gene3D" id="3.40.50.1980">
    <property type="entry name" value="Nitrogenase molybdenum iron protein domain"/>
    <property type="match status" value="2"/>
</dbReference>
<dbReference type="PROSITE" id="PS50983">
    <property type="entry name" value="FE_B12_PBP"/>
    <property type="match status" value="1"/>
</dbReference>
<dbReference type="SUPFAM" id="SSF53807">
    <property type="entry name" value="Helical backbone' metal receptor"/>
    <property type="match status" value="1"/>
</dbReference>
<name>A0A7J5APV9_9FLAO</name>
<dbReference type="PANTHER" id="PTHR42860">
    <property type="entry name" value="VITAMIN B12-BINDING PROTEIN"/>
    <property type="match status" value="1"/>
</dbReference>
<accession>A0A7J5APV9</accession>
<dbReference type="InterPro" id="IPR051030">
    <property type="entry name" value="Vitamin_B12-ABC_binding"/>
</dbReference>
<evidence type="ECO:0000259" key="1">
    <source>
        <dbReference type="PROSITE" id="PS50983"/>
    </source>
</evidence>
<keyword evidence="3" id="KW-1185">Reference proteome</keyword>
<reference evidence="2 3" key="1">
    <citation type="submission" date="2019-09" db="EMBL/GenBank/DDBJ databases">
        <authorList>
            <person name="Cao W.R."/>
        </authorList>
    </citation>
    <scope>NUCLEOTIDE SEQUENCE [LARGE SCALE GENOMIC DNA]</scope>
    <source>
        <strain evidence="3">a4</strain>
    </source>
</reference>
<dbReference type="EMBL" id="WAAU01000008">
    <property type="protein sequence ID" value="KAB1159610.1"/>
    <property type="molecule type" value="Genomic_DNA"/>
</dbReference>
<proteinExistence type="predicted"/>
<feature type="domain" description="Fe/B12 periplasmic-binding" evidence="1">
    <location>
        <begin position="4"/>
        <end position="292"/>
    </location>
</feature>
<dbReference type="Pfam" id="PF01497">
    <property type="entry name" value="Peripla_BP_2"/>
    <property type="match status" value="1"/>
</dbReference>
<sequence length="314" mass="35312">MSMKVSSFMPAVTQMIYDMGLQDYLQGITFECPAIALQEKKVAVRYKLEGKTLTSKEITAIFSKTKAEGGTLYYVDEPVLENIAPDIIFTQDVCDVCQIDTESVAKSAYKLKKTPELISITPNSLEDVFDNALTIARAMNKAEVGVNYVNKLRERIYNIVDVQRANRIQSKSVMLLEWIDPLFNCGHWIPHQIGYAGGIDLLSHPSGDSIVISWDKIVKYDPEVLVIAPCGYGIERTLEDMTFLEEKPEWKTLKAVKNGEVYIADFAMFTQSSAGTLVDGIECLASMIHPKYYNISDNLKRKFSKYNDLIGDNL</sequence>
<organism evidence="2 3">
    <name type="scientific">Tenacibaculum aiptasiae</name>
    <dbReference type="NCBI Taxonomy" id="426481"/>
    <lineage>
        <taxon>Bacteria</taxon>
        <taxon>Pseudomonadati</taxon>
        <taxon>Bacteroidota</taxon>
        <taxon>Flavobacteriia</taxon>
        <taxon>Flavobacteriales</taxon>
        <taxon>Flavobacteriaceae</taxon>
        <taxon>Tenacibaculum</taxon>
    </lineage>
</organism>
<evidence type="ECO:0000313" key="2">
    <source>
        <dbReference type="EMBL" id="KAB1159610.1"/>
    </source>
</evidence>